<proteinExistence type="predicted"/>
<dbReference type="AlphaFoldDB" id="A0A8X8YW73"/>
<dbReference type="EMBL" id="PNBA02000659">
    <property type="protein sequence ID" value="KAG6383263.1"/>
    <property type="molecule type" value="Genomic_DNA"/>
</dbReference>
<organism evidence="2">
    <name type="scientific">Salvia splendens</name>
    <name type="common">Scarlet sage</name>
    <dbReference type="NCBI Taxonomy" id="180675"/>
    <lineage>
        <taxon>Eukaryota</taxon>
        <taxon>Viridiplantae</taxon>
        <taxon>Streptophyta</taxon>
        <taxon>Embryophyta</taxon>
        <taxon>Tracheophyta</taxon>
        <taxon>Spermatophyta</taxon>
        <taxon>Magnoliopsida</taxon>
        <taxon>eudicotyledons</taxon>
        <taxon>Gunneridae</taxon>
        <taxon>Pentapetalae</taxon>
        <taxon>asterids</taxon>
        <taxon>lamiids</taxon>
        <taxon>Lamiales</taxon>
        <taxon>Lamiaceae</taxon>
        <taxon>Nepetoideae</taxon>
        <taxon>Mentheae</taxon>
        <taxon>Salviinae</taxon>
        <taxon>Salvia</taxon>
        <taxon>Salvia subgen. Calosphace</taxon>
        <taxon>core Calosphace</taxon>
    </lineage>
</organism>
<evidence type="ECO:0000256" key="1">
    <source>
        <dbReference type="SAM" id="MobiDB-lite"/>
    </source>
</evidence>
<protein>
    <submittedName>
        <fullName evidence="2">Uncharacterized protein</fullName>
    </submittedName>
</protein>
<feature type="compositionally biased region" description="Basic and acidic residues" evidence="1">
    <location>
        <begin position="63"/>
        <end position="83"/>
    </location>
</feature>
<feature type="region of interest" description="Disordered" evidence="1">
    <location>
        <begin position="40"/>
        <end position="120"/>
    </location>
</feature>
<feature type="compositionally biased region" description="Polar residues" evidence="1">
    <location>
        <begin position="44"/>
        <end position="62"/>
    </location>
</feature>
<evidence type="ECO:0000313" key="3">
    <source>
        <dbReference type="EMBL" id="KAG6391742.1"/>
    </source>
</evidence>
<evidence type="ECO:0000313" key="2">
    <source>
        <dbReference type="EMBL" id="KAG6383263.1"/>
    </source>
</evidence>
<dbReference type="EMBL" id="PNBA02000019">
    <property type="protein sequence ID" value="KAG6391742.1"/>
    <property type="molecule type" value="Genomic_DNA"/>
</dbReference>
<sequence>MKWCSCIAVRLEETEPRPTSDYSLWPSSAQLKKKLGLDRRFYPNASSGNSSVTESQGQSVKSDINHDLGDKSDQDDLGDKSDQDTVIGADYEHNSADSSDHGSSSGPQPEYPPPSVGNQGGDLKWCSCIAVRLEETEPRPTSDYSLWPSSAQLKKKLGLDRRFYPNASSGNCVYMLYNRKRERARDTHNTHNT</sequence>
<reference evidence="2" key="2">
    <citation type="submission" date="2020-08" db="EMBL/GenBank/DDBJ databases">
        <title>Plant Genome Project.</title>
        <authorList>
            <person name="Zhang R.-G."/>
        </authorList>
    </citation>
    <scope>NUCLEOTIDE SEQUENCE</scope>
    <source>
        <strain evidence="2">Huo1</strain>
        <tissue evidence="2">Leaf</tissue>
    </source>
</reference>
<accession>A0A8X8YW73</accession>
<keyword evidence="4" id="KW-1185">Reference proteome</keyword>
<gene>
    <name evidence="3" type="ORF">SASPL_149501</name>
    <name evidence="2" type="ORF">SASPL_156990</name>
</gene>
<reference evidence="2" key="1">
    <citation type="submission" date="2018-01" db="EMBL/GenBank/DDBJ databases">
        <authorList>
            <person name="Mao J.F."/>
        </authorList>
    </citation>
    <scope>NUCLEOTIDE SEQUENCE</scope>
    <source>
        <strain evidence="2">Huo1</strain>
        <tissue evidence="2">Leaf</tissue>
    </source>
</reference>
<evidence type="ECO:0000313" key="4">
    <source>
        <dbReference type="Proteomes" id="UP000298416"/>
    </source>
</evidence>
<name>A0A8X8YW73_SALSN</name>
<feature type="compositionally biased region" description="Basic and acidic residues" evidence="1">
    <location>
        <begin position="90"/>
        <end position="100"/>
    </location>
</feature>
<comment type="caution">
    <text evidence="2">The sequence shown here is derived from an EMBL/GenBank/DDBJ whole genome shotgun (WGS) entry which is preliminary data.</text>
</comment>
<dbReference type="Proteomes" id="UP000298416">
    <property type="component" value="Unassembled WGS sequence"/>
</dbReference>